<dbReference type="InterPro" id="IPR003663">
    <property type="entry name" value="Sugar/inositol_transpt"/>
</dbReference>
<dbReference type="SUPFAM" id="SSF103473">
    <property type="entry name" value="MFS general substrate transporter"/>
    <property type="match status" value="1"/>
</dbReference>
<feature type="transmembrane region" description="Helical" evidence="9">
    <location>
        <begin position="277"/>
        <end position="293"/>
    </location>
</feature>
<comment type="caution">
    <text evidence="11">The sequence shown here is derived from an EMBL/GenBank/DDBJ whole genome shotgun (WGS) entry which is preliminary data.</text>
</comment>
<dbReference type="Proteomes" id="UP001295794">
    <property type="component" value="Unassembled WGS sequence"/>
</dbReference>
<evidence type="ECO:0000313" key="12">
    <source>
        <dbReference type="Proteomes" id="UP001295794"/>
    </source>
</evidence>
<dbReference type="EMBL" id="CAVNYO010000466">
    <property type="protein sequence ID" value="CAK5283439.1"/>
    <property type="molecule type" value="Genomic_DNA"/>
</dbReference>
<feature type="transmembrane region" description="Helical" evidence="9">
    <location>
        <begin position="347"/>
        <end position="367"/>
    </location>
</feature>
<feature type="transmembrane region" description="Helical" evidence="9">
    <location>
        <begin position="68"/>
        <end position="87"/>
    </location>
</feature>
<keyword evidence="12" id="KW-1185">Reference proteome</keyword>
<sequence>MVSSESIFKNIRVYWLAFVTYWGIILFGYDTGIASGVVTAPIFLDQFGLNNADGTPNKKKSNNISENVVAVLQAGAFFGALGSALISARFGRRYTLIGFSGVFILGAILTTVAKGGSQGLAEIYAGRVITGIGIGGISAVAPAFVSECSPKEVRGRITGLFQIFVAFGVMMSYWVNYGIALHVKPGPKLWRIPFGIQLIPAGVMLLGLLTVRESPRYLASVGRTQEALDNLAYLRREPPTADGVIHEMAEIEAAIQEERDARRELGLKEAFLGKGNWVRFVIAIVIFLLQQWSGQNAVNYYAPQIFASIGYTGRKNGLLATGIYGVIKVVATAIFVFLGVEWLGRKASLFISAVGMGTCFFIIGSILKTHPPPATSATAAPVGNPPAASKAMAAMLYIFVCFYSMGWGPLPWVYCADIFPTRTRHFGLAVASASQWLFNFVLTRTTLQMETNLGYKIYLMFGAINIGGSAVFSLFIPETKGRSLEDMDVIFGAVSREKRQADIAKQEQELDVRDGSEKA</sequence>
<reference evidence="11" key="1">
    <citation type="submission" date="2023-11" db="EMBL/GenBank/DDBJ databases">
        <authorList>
            <person name="De Vega J J."/>
            <person name="De Vega J J."/>
        </authorList>
    </citation>
    <scope>NUCLEOTIDE SEQUENCE</scope>
</reference>
<evidence type="ECO:0000256" key="9">
    <source>
        <dbReference type="SAM" id="Phobius"/>
    </source>
</evidence>
<feature type="transmembrane region" description="Helical" evidence="9">
    <location>
        <begin position="318"/>
        <end position="340"/>
    </location>
</feature>
<name>A0AAD2HWE4_9AGAR</name>
<dbReference type="PANTHER" id="PTHR48022:SF23">
    <property type="entry name" value="MAJOR FACILITATOR SUPERFAMILY (MFS) PROFILE DOMAIN-CONTAINING PROTEIN"/>
    <property type="match status" value="1"/>
</dbReference>
<dbReference type="InterPro" id="IPR020846">
    <property type="entry name" value="MFS_dom"/>
</dbReference>
<dbReference type="NCBIfam" id="TIGR00879">
    <property type="entry name" value="SP"/>
    <property type="match status" value="1"/>
</dbReference>
<protein>
    <recommendedName>
        <fullName evidence="10">Major facilitator superfamily (MFS) profile domain-containing protein</fullName>
    </recommendedName>
</protein>
<dbReference type="Gene3D" id="1.20.1250.20">
    <property type="entry name" value="MFS general substrate transporter like domains"/>
    <property type="match status" value="1"/>
</dbReference>
<evidence type="ECO:0000259" key="10">
    <source>
        <dbReference type="PROSITE" id="PS50850"/>
    </source>
</evidence>
<dbReference type="AlphaFoldDB" id="A0AAD2HWE4"/>
<feature type="transmembrane region" description="Helical" evidence="9">
    <location>
        <begin position="124"/>
        <end position="145"/>
    </location>
</feature>
<evidence type="ECO:0000256" key="5">
    <source>
        <dbReference type="ARBA" id="ARBA00022989"/>
    </source>
</evidence>
<dbReference type="InterPro" id="IPR005828">
    <property type="entry name" value="MFS_sugar_transport-like"/>
</dbReference>
<dbReference type="PRINTS" id="PR00171">
    <property type="entry name" value="SUGRTRNSPORT"/>
</dbReference>
<dbReference type="InterPro" id="IPR050360">
    <property type="entry name" value="MFS_Sugar_Transporters"/>
</dbReference>
<organism evidence="11 12">
    <name type="scientific">Mycena citricolor</name>
    <dbReference type="NCBI Taxonomy" id="2018698"/>
    <lineage>
        <taxon>Eukaryota</taxon>
        <taxon>Fungi</taxon>
        <taxon>Dikarya</taxon>
        <taxon>Basidiomycota</taxon>
        <taxon>Agaricomycotina</taxon>
        <taxon>Agaricomycetes</taxon>
        <taxon>Agaricomycetidae</taxon>
        <taxon>Agaricales</taxon>
        <taxon>Marasmiineae</taxon>
        <taxon>Mycenaceae</taxon>
        <taxon>Mycena</taxon>
    </lineage>
</organism>
<feature type="transmembrane region" description="Helical" evidence="9">
    <location>
        <begin position="426"/>
        <end position="445"/>
    </location>
</feature>
<comment type="catalytic activity">
    <reaction evidence="7">
        <text>myo-inositol(out) + H(+)(out) = myo-inositol(in) + H(+)(in)</text>
        <dbReference type="Rhea" id="RHEA:60364"/>
        <dbReference type="ChEBI" id="CHEBI:15378"/>
        <dbReference type="ChEBI" id="CHEBI:17268"/>
    </reaction>
</comment>
<evidence type="ECO:0000256" key="1">
    <source>
        <dbReference type="ARBA" id="ARBA00004141"/>
    </source>
</evidence>
<accession>A0AAD2HWE4</accession>
<dbReference type="InterPro" id="IPR005829">
    <property type="entry name" value="Sugar_transporter_CS"/>
</dbReference>
<dbReference type="InterPro" id="IPR036259">
    <property type="entry name" value="MFS_trans_sf"/>
</dbReference>
<keyword evidence="3 8" id="KW-0813">Transport</keyword>
<proteinExistence type="inferred from homology"/>
<dbReference type="PROSITE" id="PS00216">
    <property type="entry name" value="SUGAR_TRANSPORT_1"/>
    <property type="match status" value="1"/>
</dbReference>
<comment type="similarity">
    <text evidence="2 8">Belongs to the major facilitator superfamily. Sugar transporter (TC 2.A.1.1) family.</text>
</comment>
<feature type="transmembrane region" description="Helical" evidence="9">
    <location>
        <begin position="94"/>
        <end position="112"/>
    </location>
</feature>
<evidence type="ECO:0000256" key="7">
    <source>
        <dbReference type="ARBA" id="ARBA00049119"/>
    </source>
</evidence>
<evidence type="ECO:0000256" key="4">
    <source>
        <dbReference type="ARBA" id="ARBA00022692"/>
    </source>
</evidence>
<keyword evidence="5 9" id="KW-1133">Transmembrane helix</keyword>
<feature type="transmembrane region" description="Helical" evidence="9">
    <location>
        <begin position="157"/>
        <end position="177"/>
    </location>
</feature>
<evidence type="ECO:0000256" key="6">
    <source>
        <dbReference type="ARBA" id="ARBA00023136"/>
    </source>
</evidence>
<feature type="transmembrane region" description="Helical" evidence="9">
    <location>
        <begin position="394"/>
        <end position="414"/>
    </location>
</feature>
<feature type="transmembrane region" description="Helical" evidence="9">
    <location>
        <begin position="189"/>
        <end position="211"/>
    </location>
</feature>
<feature type="domain" description="Major facilitator superfamily (MFS) profile" evidence="10">
    <location>
        <begin position="16"/>
        <end position="480"/>
    </location>
</feature>
<dbReference type="PROSITE" id="PS00217">
    <property type="entry name" value="SUGAR_TRANSPORT_2"/>
    <property type="match status" value="1"/>
</dbReference>
<evidence type="ECO:0000256" key="2">
    <source>
        <dbReference type="ARBA" id="ARBA00010992"/>
    </source>
</evidence>
<evidence type="ECO:0000256" key="8">
    <source>
        <dbReference type="RuleBase" id="RU003346"/>
    </source>
</evidence>
<gene>
    <name evidence="11" type="ORF">MYCIT1_LOCUS35960</name>
</gene>
<keyword evidence="4 9" id="KW-0812">Transmembrane</keyword>
<evidence type="ECO:0000313" key="11">
    <source>
        <dbReference type="EMBL" id="CAK5283439.1"/>
    </source>
</evidence>
<comment type="subcellular location">
    <subcellularLocation>
        <location evidence="1">Membrane</location>
        <topology evidence="1">Multi-pass membrane protein</topology>
    </subcellularLocation>
</comment>
<dbReference type="GO" id="GO:0016020">
    <property type="term" value="C:membrane"/>
    <property type="evidence" value="ECO:0007669"/>
    <property type="project" value="UniProtKB-SubCell"/>
</dbReference>
<dbReference type="PANTHER" id="PTHR48022">
    <property type="entry name" value="PLASTIDIC GLUCOSE TRANSPORTER 4"/>
    <property type="match status" value="1"/>
</dbReference>
<dbReference type="PROSITE" id="PS50850">
    <property type="entry name" value="MFS"/>
    <property type="match status" value="1"/>
</dbReference>
<dbReference type="GO" id="GO:0005351">
    <property type="term" value="F:carbohydrate:proton symporter activity"/>
    <property type="evidence" value="ECO:0007669"/>
    <property type="project" value="TreeGrafter"/>
</dbReference>
<feature type="transmembrane region" description="Helical" evidence="9">
    <location>
        <begin position="12"/>
        <end position="29"/>
    </location>
</feature>
<evidence type="ECO:0000256" key="3">
    <source>
        <dbReference type="ARBA" id="ARBA00022448"/>
    </source>
</evidence>
<keyword evidence="6 9" id="KW-0472">Membrane</keyword>
<feature type="transmembrane region" description="Helical" evidence="9">
    <location>
        <begin position="457"/>
        <end position="477"/>
    </location>
</feature>
<dbReference type="FunFam" id="1.20.1250.20:FF:000026">
    <property type="entry name" value="MFS quinate transporter QutD"/>
    <property type="match status" value="1"/>
</dbReference>
<dbReference type="Pfam" id="PF00083">
    <property type="entry name" value="Sugar_tr"/>
    <property type="match status" value="1"/>
</dbReference>